<accession>A0A1V3IFD1</accession>
<evidence type="ECO:0000313" key="2">
    <source>
        <dbReference type="Proteomes" id="UP000189426"/>
    </source>
</evidence>
<reference evidence="1 2" key="1">
    <citation type="submission" date="2016-10" db="EMBL/GenBank/DDBJ databases">
        <title>Rodentibacter gen. nov. and new species.</title>
        <authorList>
            <person name="Christensen H."/>
        </authorList>
    </citation>
    <scope>NUCLEOTIDE SEQUENCE [LARGE SCALE GENOMIC DNA]</scope>
    <source>
        <strain evidence="1 2">Ppn418</strain>
    </source>
</reference>
<dbReference type="STRING" id="1908257.BKK47_07760"/>
<gene>
    <name evidence="1" type="ORF">BKK47_07760</name>
</gene>
<dbReference type="AlphaFoldDB" id="A0A1V3IFD1"/>
<sequence length="192" mass="21827">MKKIVLAAAMVGLLSGCQLIEQIQGKAQAPSKVEITPEQVEMFKKLDEQFERVKKVGTEIEFNGEKYVKQTRAVKGDDPRFISLAVSLDRSNRKSVTSETFYLKDLSHVPTLTNRYLDSNKKVCDLQTLSYGSSFYYACNGKDFQRFIAVVHSEKNILSFRSLKAYQQKLTEAEERSIVNSLMSYPFDSISL</sequence>
<organism evidence="1 2">
    <name type="scientific">Rodentibacter mrazii</name>
    <dbReference type="NCBI Taxonomy" id="1908257"/>
    <lineage>
        <taxon>Bacteria</taxon>
        <taxon>Pseudomonadati</taxon>
        <taxon>Pseudomonadota</taxon>
        <taxon>Gammaproteobacteria</taxon>
        <taxon>Pasteurellales</taxon>
        <taxon>Pasteurellaceae</taxon>
        <taxon>Rodentibacter</taxon>
    </lineage>
</organism>
<dbReference type="RefSeq" id="WP_077494317.1">
    <property type="nucleotide sequence ID" value="NZ_MLHG01000050.1"/>
</dbReference>
<proteinExistence type="predicted"/>
<dbReference type="PROSITE" id="PS51257">
    <property type="entry name" value="PROKAR_LIPOPROTEIN"/>
    <property type="match status" value="1"/>
</dbReference>
<dbReference type="Proteomes" id="UP000189426">
    <property type="component" value="Unassembled WGS sequence"/>
</dbReference>
<name>A0A1V3IFD1_9PAST</name>
<evidence type="ECO:0008006" key="3">
    <source>
        <dbReference type="Google" id="ProtNLM"/>
    </source>
</evidence>
<protein>
    <recommendedName>
        <fullName evidence="3">Lipoprotein</fullName>
    </recommendedName>
</protein>
<keyword evidence="2" id="KW-1185">Reference proteome</keyword>
<evidence type="ECO:0000313" key="1">
    <source>
        <dbReference type="EMBL" id="OOF38951.1"/>
    </source>
</evidence>
<comment type="caution">
    <text evidence="1">The sequence shown here is derived from an EMBL/GenBank/DDBJ whole genome shotgun (WGS) entry which is preliminary data.</text>
</comment>
<dbReference type="EMBL" id="MLHG01000050">
    <property type="protein sequence ID" value="OOF38951.1"/>
    <property type="molecule type" value="Genomic_DNA"/>
</dbReference>